<dbReference type="PANTHER" id="PTHR47837">
    <property type="entry name" value="GTP PYROPHOSPHOKINASE YJBM"/>
    <property type="match status" value="1"/>
</dbReference>
<dbReference type="CDD" id="cd05399">
    <property type="entry name" value="NT_Rel-Spo_like"/>
    <property type="match status" value="1"/>
</dbReference>
<protein>
    <submittedName>
        <fullName evidence="2">RelA/SpoT domain-containing protein</fullName>
    </submittedName>
</protein>
<dbReference type="STRING" id="1316936.K678_00565"/>
<dbReference type="InterPro" id="IPR052366">
    <property type="entry name" value="GTP_Pyrophosphokinase"/>
</dbReference>
<evidence type="ECO:0000313" key="2">
    <source>
        <dbReference type="EMBL" id="EPY03558.1"/>
    </source>
</evidence>
<dbReference type="Proteomes" id="UP000015350">
    <property type="component" value="Unassembled WGS sequence"/>
</dbReference>
<dbReference type="EMBL" id="AQPH01000001">
    <property type="protein sequence ID" value="EPY03558.1"/>
    <property type="molecule type" value="Genomic_DNA"/>
</dbReference>
<dbReference type="AlphaFoldDB" id="S9SHI1"/>
<dbReference type="SMART" id="SM00954">
    <property type="entry name" value="RelA_SpoT"/>
    <property type="match status" value="1"/>
</dbReference>
<dbReference type="eggNOG" id="COG2357">
    <property type="taxonomic scope" value="Bacteria"/>
</dbReference>
<dbReference type="InterPro" id="IPR007685">
    <property type="entry name" value="RelA_SpoT"/>
</dbReference>
<evidence type="ECO:0000259" key="1">
    <source>
        <dbReference type="SMART" id="SM00954"/>
    </source>
</evidence>
<organism evidence="2 3">
    <name type="scientific">Magnetospirillum fulvum MGU-K5</name>
    <dbReference type="NCBI Taxonomy" id="1316936"/>
    <lineage>
        <taxon>Bacteria</taxon>
        <taxon>Pseudomonadati</taxon>
        <taxon>Pseudomonadota</taxon>
        <taxon>Alphaproteobacteria</taxon>
        <taxon>Rhodospirillales</taxon>
        <taxon>Rhodospirillaceae</taxon>
        <taxon>Magnetospirillum</taxon>
    </lineage>
</organism>
<name>S9SHI1_MAGFU</name>
<gene>
    <name evidence="2" type="ORF">K678_00565</name>
</gene>
<dbReference type="SUPFAM" id="SSF81301">
    <property type="entry name" value="Nucleotidyltransferase"/>
    <property type="match status" value="1"/>
</dbReference>
<dbReference type="RefSeq" id="WP_021130504.1">
    <property type="nucleotide sequence ID" value="NZ_AQPH01000001.1"/>
</dbReference>
<sequence length="419" mass="48468">MIPKSKIDKAGQVLSDRDRVYDELSLELGYVFDEYRKMHLEPLTKITLEIQSWLQSYDRKYYIAQRLKRKPQILRKLRRLSVRLSQLQDIGGCRIIVDKNSDVDDLIRYIRVKFSEIGYARVVRETDYRELGRDDTGYRAYHMLLDVSGVKIELQLRSQIQHYWSESIERTSVIYGKRLKEKEGDDCVIEYFKHFSNALFAIESRHELPRDVEISLQEKRIRAEDVISREANSVNIGGHVNSDIVRTMSECEGVGGQLNNWILVFDWNDGNFVLWDVVGINTDDVVSSYIRYESDFLEEDNYEVVLIGSSDISTVPHTHSHYFGIEHHNAALEGMEDSIIGIAMRSELDIGARRILRTMKTRKFWGSNTIKISTLKNHLCRNVATFDASLILLQKKGFVVGSGPVSLDIKMSNEINTFV</sequence>
<dbReference type="PATRIC" id="fig|1316936.3.peg.108"/>
<dbReference type="OrthoDB" id="9789634at2"/>
<dbReference type="PANTHER" id="PTHR47837:SF1">
    <property type="entry name" value="GTP PYROPHOSPHOKINASE YJBM"/>
    <property type="match status" value="1"/>
</dbReference>
<feature type="domain" description="RelA/SpoT" evidence="1">
    <location>
        <begin position="65"/>
        <end position="179"/>
    </location>
</feature>
<dbReference type="GO" id="GO:0015969">
    <property type="term" value="P:guanosine tetraphosphate metabolic process"/>
    <property type="evidence" value="ECO:0007669"/>
    <property type="project" value="InterPro"/>
</dbReference>
<dbReference type="Pfam" id="PF04607">
    <property type="entry name" value="RelA_SpoT"/>
    <property type="match status" value="1"/>
</dbReference>
<reference evidence="2 3" key="1">
    <citation type="submission" date="2013-04" db="EMBL/GenBank/DDBJ databases">
        <authorList>
            <person name="Kuznetsov B."/>
            <person name="Ivanovsky R."/>
        </authorList>
    </citation>
    <scope>NUCLEOTIDE SEQUENCE [LARGE SCALE GENOMIC DNA]</scope>
    <source>
        <strain evidence="2 3">MGU-K5</strain>
    </source>
</reference>
<comment type="caution">
    <text evidence="2">The sequence shown here is derived from an EMBL/GenBank/DDBJ whole genome shotgun (WGS) entry which is preliminary data.</text>
</comment>
<accession>S9SHI1</accession>
<proteinExistence type="predicted"/>
<dbReference type="InterPro" id="IPR043519">
    <property type="entry name" value="NT_sf"/>
</dbReference>
<evidence type="ECO:0000313" key="3">
    <source>
        <dbReference type="Proteomes" id="UP000015350"/>
    </source>
</evidence>
<dbReference type="Gene3D" id="3.30.460.10">
    <property type="entry name" value="Beta Polymerase, domain 2"/>
    <property type="match status" value="1"/>
</dbReference>